<proteinExistence type="predicted"/>
<feature type="coiled-coil region" evidence="1">
    <location>
        <begin position="220"/>
        <end position="247"/>
    </location>
</feature>
<name>A0A177NNH5_9GAMM</name>
<sequence>MLNSASNSSKFKPILNERDIRSDTTKIHIFDLSLEQAITLIALHTYAQIEMPKSLLEIDTLSIMPFSPQARYGHYLINQLLKTELIMNSSIDDTFSYNGINILLRKPIEFAWRVPAEYRTLLCEDIREYLEQETLPDPWANQLTEVVCALRLAECQEFFDECTTERHFSVSDTSKHSFTIMLSELLNKYSVAQCQFLILESAKMASDALAKRTCNSYYIIDQMINICAEFINEIKKEKRELPDLKQNLRPIRSMINQVVYEVILPGFDGFRAPLSKLII</sequence>
<dbReference type="AlphaFoldDB" id="A0A177NNH5"/>
<accession>A0A177NNH5</accession>
<protein>
    <submittedName>
        <fullName evidence="2">Uncharacterized protein</fullName>
    </submittedName>
</protein>
<dbReference type="Proteomes" id="UP000078476">
    <property type="component" value="Unassembled WGS sequence"/>
</dbReference>
<keyword evidence="3" id="KW-1185">Reference proteome</keyword>
<dbReference type="OrthoDB" id="1495383at2"/>
<gene>
    <name evidence="2" type="ORF">A1359_03830</name>
</gene>
<evidence type="ECO:0000313" key="2">
    <source>
        <dbReference type="EMBL" id="OAI19431.1"/>
    </source>
</evidence>
<reference evidence="2 3" key="1">
    <citation type="submission" date="2016-03" db="EMBL/GenBank/DDBJ databases">
        <authorList>
            <person name="Ploux O."/>
        </authorList>
    </citation>
    <scope>NUCLEOTIDE SEQUENCE [LARGE SCALE GENOMIC DNA]</scope>
    <source>
        <strain evidence="2 3">R-45370</strain>
    </source>
</reference>
<dbReference type="EMBL" id="LUUI01000066">
    <property type="protein sequence ID" value="OAI19431.1"/>
    <property type="molecule type" value="Genomic_DNA"/>
</dbReference>
<dbReference type="RefSeq" id="WP_066978582.1">
    <property type="nucleotide sequence ID" value="NZ_LUUI01000066.1"/>
</dbReference>
<evidence type="ECO:0000256" key="1">
    <source>
        <dbReference type="SAM" id="Coils"/>
    </source>
</evidence>
<organism evidence="2 3">
    <name type="scientific">Methylomonas lenta</name>
    <dbReference type="NCBI Taxonomy" id="980561"/>
    <lineage>
        <taxon>Bacteria</taxon>
        <taxon>Pseudomonadati</taxon>
        <taxon>Pseudomonadota</taxon>
        <taxon>Gammaproteobacteria</taxon>
        <taxon>Methylococcales</taxon>
        <taxon>Methylococcaceae</taxon>
        <taxon>Methylomonas</taxon>
    </lineage>
</organism>
<comment type="caution">
    <text evidence="2">The sequence shown here is derived from an EMBL/GenBank/DDBJ whole genome shotgun (WGS) entry which is preliminary data.</text>
</comment>
<keyword evidence="1" id="KW-0175">Coiled coil</keyword>
<evidence type="ECO:0000313" key="3">
    <source>
        <dbReference type="Proteomes" id="UP000078476"/>
    </source>
</evidence>